<dbReference type="Gene3D" id="3.40.50.720">
    <property type="entry name" value="NAD(P)-binding Rossmann-like Domain"/>
    <property type="match status" value="1"/>
</dbReference>
<dbReference type="OrthoDB" id="9785826at2"/>
<dbReference type="AlphaFoldDB" id="A0A4Q9H0A4"/>
<accession>A0A4Q9H0A4</accession>
<proteinExistence type="predicted"/>
<dbReference type="InterPro" id="IPR036291">
    <property type="entry name" value="NAD(P)-bd_dom_sf"/>
</dbReference>
<gene>
    <name evidence="1" type="ORF">EYS42_05120</name>
</gene>
<dbReference type="PRINTS" id="PR00081">
    <property type="entry name" value="GDHRDH"/>
</dbReference>
<dbReference type="EMBL" id="SIXI01000002">
    <property type="protein sequence ID" value="TBO32572.1"/>
    <property type="molecule type" value="Genomic_DNA"/>
</dbReference>
<dbReference type="PANTHER" id="PTHR43544:SF12">
    <property type="entry name" value="NAD(P)-BINDING ROSSMANN-FOLD SUPERFAMILY PROTEIN"/>
    <property type="match status" value="1"/>
</dbReference>
<reference evidence="1 2" key="1">
    <citation type="submission" date="2019-02" db="EMBL/GenBank/DDBJ databases">
        <title>Aquabacterium sp. strain KMB7.</title>
        <authorList>
            <person name="Chen W.-M."/>
        </authorList>
    </citation>
    <scope>NUCLEOTIDE SEQUENCE [LARGE SCALE GENOMIC DNA]</scope>
    <source>
        <strain evidence="1 2">KMB7</strain>
    </source>
</reference>
<comment type="caution">
    <text evidence="1">The sequence shown here is derived from an EMBL/GenBank/DDBJ whole genome shotgun (WGS) entry which is preliminary data.</text>
</comment>
<evidence type="ECO:0000313" key="2">
    <source>
        <dbReference type="Proteomes" id="UP000292120"/>
    </source>
</evidence>
<dbReference type="Proteomes" id="UP000292120">
    <property type="component" value="Unassembled WGS sequence"/>
</dbReference>
<protein>
    <submittedName>
        <fullName evidence="1">SDR family NAD(P)-dependent oxidoreductase</fullName>
    </submittedName>
</protein>
<dbReference type="RefSeq" id="WP_130966784.1">
    <property type="nucleotide sequence ID" value="NZ_SIXI01000002.1"/>
</dbReference>
<name>A0A4Q9H0A4_9BURK</name>
<dbReference type="SUPFAM" id="SSF51735">
    <property type="entry name" value="NAD(P)-binding Rossmann-fold domains"/>
    <property type="match status" value="1"/>
</dbReference>
<dbReference type="InterPro" id="IPR051468">
    <property type="entry name" value="Fungal_SecMetab_SDRs"/>
</dbReference>
<keyword evidence="2" id="KW-1185">Reference proteome</keyword>
<evidence type="ECO:0000313" key="1">
    <source>
        <dbReference type="EMBL" id="TBO32572.1"/>
    </source>
</evidence>
<organism evidence="1 2">
    <name type="scientific">Aquabacterium lacunae</name>
    <dbReference type="NCBI Taxonomy" id="2528630"/>
    <lineage>
        <taxon>Bacteria</taxon>
        <taxon>Pseudomonadati</taxon>
        <taxon>Pseudomonadota</taxon>
        <taxon>Betaproteobacteria</taxon>
        <taxon>Burkholderiales</taxon>
        <taxon>Aquabacterium</taxon>
    </lineage>
</organism>
<sequence>MLSTLSTLPEGYRALVVGAQGGIGAALMARLQADPRCGGVWGTARQPDAASQLLPMDLCHEPSIEAAMQALRVHGPFHVLINAAGVLSLNGVPPEKRLADLNAEHMAQVLAINALGPAVWLKHAVALLPRQGRCVVATLSARVGSIGDNRKGGWYAYRASKAALNMLWRTAAIEVARQRPEAVLLALHPGTVFSPLSKPFVPDGPEQPGLMHPENAAARLLAVIDTATESGSFKAWDGSTIEW</sequence>
<dbReference type="GO" id="GO:0016491">
    <property type="term" value="F:oxidoreductase activity"/>
    <property type="evidence" value="ECO:0007669"/>
    <property type="project" value="TreeGrafter"/>
</dbReference>
<dbReference type="PANTHER" id="PTHR43544">
    <property type="entry name" value="SHORT-CHAIN DEHYDROGENASE/REDUCTASE"/>
    <property type="match status" value="1"/>
</dbReference>
<dbReference type="Pfam" id="PF00106">
    <property type="entry name" value="adh_short"/>
    <property type="match status" value="1"/>
</dbReference>
<dbReference type="InterPro" id="IPR002347">
    <property type="entry name" value="SDR_fam"/>
</dbReference>
<dbReference type="GO" id="GO:0005737">
    <property type="term" value="C:cytoplasm"/>
    <property type="evidence" value="ECO:0007669"/>
    <property type="project" value="TreeGrafter"/>
</dbReference>